<protein>
    <submittedName>
        <fullName evidence="2">SseB family protein</fullName>
    </submittedName>
</protein>
<feature type="domain" description="SseB protein N-terminal" evidence="1">
    <location>
        <begin position="356"/>
        <end position="413"/>
    </location>
</feature>
<reference evidence="2 3" key="1">
    <citation type="submission" date="2020-08" db="EMBL/GenBank/DDBJ databases">
        <title>Genome sequence of Erysipelothrix inopinata DSM 15511T.</title>
        <authorList>
            <person name="Hyun D.-W."/>
            <person name="Bae J.-W."/>
        </authorList>
    </citation>
    <scope>NUCLEOTIDE SEQUENCE [LARGE SCALE GENOMIC DNA]</scope>
    <source>
        <strain evidence="2 3">DSM 15511</strain>
    </source>
</reference>
<organism evidence="2 3">
    <name type="scientific">Erysipelothrix inopinata</name>
    <dbReference type="NCBI Taxonomy" id="225084"/>
    <lineage>
        <taxon>Bacteria</taxon>
        <taxon>Bacillati</taxon>
        <taxon>Bacillota</taxon>
        <taxon>Erysipelotrichia</taxon>
        <taxon>Erysipelotrichales</taxon>
        <taxon>Erysipelotrichaceae</taxon>
        <taxon>Erysipelothrix</taxon>
    </lineage>
</organism>
<dbReference type="Proteomes" id="UP000515928">
    <property type="component" value="Chromosome"/>
</dbReference>
<dbReference type="Pfam" id="PF07179">
    <property type="entry name" value="SseB"/>
    <property type="match status" value="1"/>
</dbReference>
<sequence>MKNIFSFFGKNTKSDDSRIDNPNQNKEANNSFVYGVEDVFKLRDSNDLVVVGYVHGIMKPGMAVYVSNIGDDEGSIFLTEIISMESFGKMVTTATNKPIGIRLKNGSTGNIKIGSVIHSRDASTKEVHDAYVFAIDATYIKSKSLSLTEDEFNKMSITDCAEAWNLYNEHIRSSIDGSAEKDLQIYRNKIDVLAKHLISKILDSEEIYTIINKKTGEPHLFSNTVKQNNGGYMCTPPDIMIVSKAYSKVYEQTYPRELFEIRAISNGENKDGIYNFLGSSFYLNGACGVAINSQRTAINANMIVPEPDYSNIPEIQIPISNPDLVRWLLLMGQIGAPQSEDAQLIYNLYYRFMSLALPKAKFLVPMKNDGNLSPGDNGEIILEKDTKLSFPTSKGKNSKDCVPLFTDWKRLRMVYDVEWNAMIQPLSGFINTFDCSINPTEFTAAGCYITKETYDQMEEFASQQ</sequence>
<evidence type="ECO:0000313" key="2">
    <source>
        <dbReference type="EMBL" id="QNN61571.1"/>
    </source>
</evidence>
<dbReference type="EMBL" id="CP060715">
    <property type="protein sequence ID" value="QNN61571.1"/>
    <property type="molecule type" value="Genomic_DNA"/>
</dbReference>
<keyword evidence="3" id="KW-1185">Reference proteome</keyword>
<dbReference type="RefSeq" id="WP_187534770.1">
    <property type="nucleotide sequence ID" value="NZ_CBCSHU010000003.1"/>
</dbReference>
<dbReference type="InterPro" id="IPR009839">
    <property type="entry name" value="SseB_N"/>
</dbReference>
<accession>A0A7G9S146</accession>
<dbReference type="KEGG" id="eio:H9L01_04245"/>
<dbReference type="Gene3D" id="2.40.30.10">
    <property type="entry name" value="Translation factors"/>
    <property type="match status" value="1"/>
</dbReference>
<evidence type="ECO:0000313" key="3">
    <source>
        <dbReference type="Proteomes" id="UP000515928"/>
    </source>
</evidence>
<dbReference type="AlphaFoldDB" id="A0A7G9S146"/>
<gene>
    <name evidence="2" type="ORF">H9L01_04245</name>
</gene>
<evidence type="ECO:0000259" key="1">
    <source>
        <dbReference type="Pfam" id="PF07179"/>
    </source>
</evidence>
<proteinExistence type="predicted"/>
<name>A0A7G9S146_9FIRM</name>